<dbReference type="SUPFAM" id="SSF82895">
    <property type="entry name" value="TSP-1 type 1 repeat"/>
    <property type="match status" value="1"/>
</dbReference>
<reference evidence="2" key="1">
    <citation type="journal article" date="2023" name="Mol. Biol. Evol.">
        <title>Third-Generation Sequencing Reveals the Adaptive Role of the Epigenome in Three Deep-Sea Polychaetes.</title>
        <authorList>
            <person name="Perez M."/>
            <person name="Aroh O."/>
            <person name="Sun Y."/>
            <person name="Lan Y."/>
            <person name="Juniper S.K."/>
            <person name="Young C.R."/>
            <person name="Angers B."/>
            <person name="Qian P.Y."/>
        </authorList>
    </citation>
    <scope>NUCLEOTIDE SEQUENCE</scope>
    <source>
        <strain evidence="2">R07B-5</strain>
    </source>
</reference>
<dbReference type="PANTHER" id="PTHR16897:SF2">
    <property type="entry name" value="OS03G0226600 PROTEIN"/>
    <property type="match status" value="1"/>
</dbReference>
<dbReference type="Proteomes" id="UP001209878">
    <property type="component" value="Unassembled WGS sequence"/>
</dbReference>
<dbReference type="AlphaFoldDB" id="A0AAD9K4T3"/>
<dbReference type="InterPro" id="IPR036383">
    <property type="entry name" value="TSP1_rpt_sf"/>
</dbReference>
<evidence type="ECO:0000313" key="3">
    <source>
        <dbReference type="Proteomes" id="UP001209878"/>
    </source>
</evidence>
<sequence length="682" mass="74845">MRPAEHLRAGILLVLIAEYSGGIRVGRLRFFRRGFVCREVNCRWGGWSAWSSCNHPCGNAGVEARSRGISRKSKCDGKSCSGPSQDSRPCNRGCPHGGTAQNGYCSDCPRGFYGTCCEHACEKIAACEWLECSSATDHHCKRCQSDHGGVKKAYRLASRDGHRNRVCEQLCSWRSDSRFCYPGTCPDLSKNCHCTEGFSSTNCLTIDTKPTIMYCLVTVEHGTEKVDISCDEATNTAIYTNILASKLKVDLRSAFKGPTTRRRYYINDFKVGITESKLNHRLERGGQTVSDKAVDCSGGSSRSNPNVGSASCNKEVSLQNTPLRHGDRIHFTALAKNGGYVKINNADTGNVDPTKYYTGQTVTHSALLVIDLVKPVHCSVASTCNDNMLDRGQAITKSASLSVLWAGWSDALAGIKLYEIEIYRMKVYQHKLAHHGEKALVLKEMDPSENTFSISLVDPGVYAVLLTVEDNAGNHQVARRFLIFDNTSSISTYTEDDKQLRVTSAAENTSYSWLTSLQDTSNGGEKVDVAWHGHYANELQESQGFLLGVADHSAPIDSDYEETTGQPPNTVSRQAIPNVNAIVKYELASAVDHRGGRSLTAPGSWVDVAAFQRETATVDVPRADGDSVRVWVRATDVMGNTKTDSVLVHVDSSPPVIQDVWLSRHGRTQLAVHHSTELFDLK</sequence>
<dbReference type="PANTHER" id="PTHR16897">
    <property type="entry name" value="OS10G0105400 PROTEIN"/>
    <property type="match status" value="1"/>
</dbReference>
<feature type="compositionally biased region" description="Polar residues" evidence="1">
    <location>
        <begin position="298"/>
        <end position="312"/>
    </location>
</feature>
<dbReference type="EMBL" id="JAODUO010001418">
    <property type="protein sequence ID" value="KAK2164375.1"/>
    <property type="molecule type" value="Genomic_DNA"/>
</dbReference>
<dbReference type="SMART" id="SM00209">
    <property type="entry name" value="TSP1"/>
    <property type="match status" value="1"/>
</dbReference>
<name>A0AAD9K4T3_RIDPI</name>
<feature type="region of interest" description="Disordered" evidence="1">
    <location>
        <begin position="293"/>
        <end position="312"/>
    </location>
</feature>
<dbReference type="Gene3D" id="2.20.100.10">
    <property type="entry name" value="Thrombospondin type-1 (TSP1) repeat"/>
    <property type="match status" value="1"/>
</dbReference>
<dbReference type="InterPro" id="IPR000884">
    <property type="entry name" value="TSP1_rpt"/>
</dbReference>
<keyword evidence="3" id="KW-1185">Reference proteome</keyword>
<dbReference type="Pfam" id="PF00090">
    <property type="entry name" value="TSP_1"/>
    <property type="match status" value="1"/>
</dbReference>
<protein>
    <submittedName>
        <fullName evidence="2">Uncharacterized protein</fullName>
    </submittedName>
</protein>
<gene>
    <name evidence="2" type="ORF">NP493_1419g00018</name>
</gene>
<organism evidence="2 3">
    <name type="scientific">Ridgeia piscesae</name>
    <name type="common">Tubeworm</name>
    <dbReference type="NCBI Taxonomy" id="27915"/>
    <lineage>
        <taxon>Eukaryota</taxon>
        <taxon>Metazoa</taxon>
        <taxon>Spiralia</taxon>
        <taxon>Lophotrochozoa</taxon>
        <taxon>Annelida</taxon>
        <taxon>Polychaeta</taxon>
        <taxon>Sedentaria</taxon>
        <taxon>Canalipalpata</taxon>
        <taxon>Sabellida</taxon>
        <taxon>Siboglinidae</taxon>
        <taxon>Ridgeia</taxon>
    </lineage>
</organism>
<dbReference type="PROSITE" id="PS50092">
    <property type="entry name" value="TSP1"/>
    <property type="match status" value="1"/>
</dbReference>
<comment type="caution">
    <text evidence="2">The sequence shown here is derived from an EMBL/GenBank/DDBJ whole genome shotgun (WGS) entry which is preliminary data.</text>
</comment>
<accession>A0AAD9K4T3</accession>
<proteinExistence type="predicted"/>
<evidence type="ECO:0000256" key="1">
    <source>
        <dbReference type="SAM" id="MobiDB-lite"/>
    </source>
</evidence>
<evidence type="ECO:0000313" key="2">
    <source>
        <dbReference type="EMBL" id="KAK2164375.1"/>
    </source>
</evidence>